<dbReference type="Proteomes" id="UP000630353">
    <property type="component" value="Unassembled WGS sequence"/>
</dbReference>
<dbReference type="AlphaFoldDB" id="A0A919CRY2"/>
<dbReference type="InterPro" id="IPR050555">
    <property type="entry name" value="Bact_Solute-Bind_Prot2"/>
</dbReference>
<dbReference type="Gene3D" id="3.40.50.2300">
    <property type="match status" value="2"/>
</dbReference>
<comment type="similarity">
    <text evidence="2">Belongs to the bacterial solute-binding protein 2 family.</text>
</comment>
<evidence type="ECO:0000256" key="1">
    <source>
        <dbReference type="ARBA" id="ARBA00004418"/>
    </source>
</evidence>
<dbReference type="RefSeq" id="WP_189993970.1">
    <property type="nucleotide sequence ID" value="NZ_BMZS01000011.1"/>
</dbReference>
<evidence type="ECO:0000313" key="6">
    <source>
        <dbReference type="Proteomes" id="UP000630353"/>
    </source>
</evidence>
<feature type="chain" id="PRO_5037411772" evidence="3">
    <location>
        <begin position="30"/>
        <end position="332"/>
    </location>
</feature>
<gene>
    <name evidence="5" type="ORF">GCM10017083_45500</name>
</gene>
<dbReference type="PANTHER" id="PTHR30036:SF7">
    <property type="entry name" value="ABC TRANSPORTER PERIPLASMIC-BINDING PROTEIN YPHF"/>
    <property type="match status" value="1"/>
</dbReference>
<evidence type="ECO:0000256" key="3">
    <source>
        <dbReference type="SAM" id="SignalP"/>
    </source>
</evidence>
<dbReference type="InterPro" id="IPR028082">
    <property type="entry name" value="Peripla_BP_I"/>
</dbReference>
<feature type="domain" description="Periplasmic binding protein" evidence="4">
    <location>
        <begin position="35"/>
        <end position="308"/>
    </location>
</feature>
<dbReference type="SUPFAM" id="SSF53822">
    <property type="entry name" value="Periplasmic binding protein-like I"/>
    <property type="match status" value="1"/>
</dbReference>
<evidence type="ECO:0000259" key="4">
    <source>
        <dbReference type="Pfam" id="PF13407"/>
    </source>
</evidence>
<proteinExistence type="inferred from homology"/>
<reference evidence="5" key="2">
    <citation type="submission" date="2020-09" db="EMBL/GenBank/DDBJ databases">
        <authorList>
            <person name="Sun Q."/>
            <person name="Kim S."/>
        </authorList>
    </citation>
    <scope>NUCLEOTIDE SEQUENCE</scope>
    <source>
        <strain evidence="5">KCTC 42651</strain>
    </source>
</reference>
<dbReference type="GO" id="GO:0030246">
    <property type="term" value="F:carbohydrate binding"/>
    <property type="evidence" value="ECO:0007669"/>
    <property type="project" value="TreeGrafter"/>
</dbReference>
<dbReference type="CDD" id="cd06314">
    <property type="entry name" value="PBP1_tmGBP"/>
    <property type="match status" value="1"/>
</dbReference>
<comment type="subcellular location">
    <subcellularLocation>
        <location evidence="1">Periplasm</location>
    </subcellularLocation>
</comment>
<dbReference type="GO" id="GO:0030288">
    <property type="term" value="C:outer membrane-bounded periplasmic space"/>
    <property type="evidence" value="ECO:0007669"/>
    <property type="project" value="TreeGrafter"/>
</dbReference>
<protein>
    <submittedName>
        <fullName evidence="5">Sugar ABC transporter substrate-binding protein</fullName>
    </submittedName>
</protein>
<dbReference type="PANTHER" id="PTHR30036">
    <property type="entry name" value="D-XYLOSE-BINDING PERIPLASMIC PROTEIN"/>
    <property type="match status" value="1"/>
</dbReference>
<dbReference type="EMBL" id="BMZS01000011">
    <property type="protein sequence ID" value="GHD60003.1"/>
    <property type="molecule type" value="Genomic_DNA"/>
</dbReference>
<sequence length="332" mass="34942">MRKSVGAVALGAALAAGVLLPLGSGTARAAEKTYAVVVKAMDNPFFDLVRDGCQKAAKEIDGAECLYIGPSSHTEADQLRIIDDLLSKGVDAIAISPSNAPAVANLLKRRKPGIPVITIDADVLAKDADVRTSYVGTDNYELGVALAEQLKKAKPGGGTLCLIMGGPAADNINQRAQGSRDTLSGKKGIERLNGEGGWTEIAGCPLYTNDDAALGVQMMADVLTANPDLDAFIAEGGWPQFAPQAYAQLTDQYLDRIKSGKLAMMVADTLPPQIQALKEGRSHVQVGQRPFEMGYRAMFVMNDLVGGKTVAPTVYTGLDTCTAETADTCLKK</sequence>
<keyword evidence="3" id="KW-0732">Signal</keyword>
<organism evidence="5 6">
    <name type="scientific">Thalassobaculum fulvum</name>
    <dbReference type="NCBI Taxonomy" id="1633335"/>
    <lineage>
        <taxon>Bacteria</taxon>
        <taxon>Pseudomonadati</taxon>
        <taxon>Pseudomonadota</taxon>
        <taxon>Alphaproteobacteria</taxon>
        <taxon>Rhodospirillales</taxon>
        <taxon>Thalassobaculaceae</taxon>
        <taxon>Thalassobaculum</taxon>
    </lineage>
</organism>
<dbReference type="InterPro" id="IPR025997">
    <property type="entry name" value="SBP_2_dom"/>
</dbReference>
<keyword evidence="6" id="KW-1185">Reference proteome</keyword>
<dbReference type="Pfam" id="PF13407">
    <property type="entry name" value="Peripla_BP_4"/>
    <property type="match status" value="1"/>
</dbReference>
<name>A0A919CRY2_9PROT</name>
<feature type="signal peptide" evidence="3">
    <location>
        <begin position="1"/>
        <end position="29"/>
    </location>
</feature>
<evidence type="ECO:0000313" key="5">
    <source>
        <dbReference type="EMBL" id="GHD60003.1"/>
    </source>
</evidence>
<reference evidence="5" key="1">
    <citation type="journal article" date="2014" name="Int. J. Syst. Evol. Microbiol.">
        <title>Complete genome sequence of Corynebacterium casei LMG S-19264T (=DSM 44701T), isolated from a smear-ripened cheese.</title>
        <authorList>
            <consortium name="US DOE Joint Genome Institute (JGI-PGF)"/>
            <person name="Walter F."/>
            <person name="Albersmeier A."/>
            <person name="Kalinowski J."/>
            <person name="Ruckert C."/>
        </authorList>
    </citation>
    <scope>NUCLEOTIDE SEQUENCE</scope>
    <source>
        <strain evidence="5">KCTC 42651</strain>
    </source>
</reference>
<comment type="caution">
    <text evidence="5">The sequence shown here is derived from an EMBL/GenBank/DDBJ whole genome shotgun (WGS) entry which is preliminary data.</text>
</comment>
<accession>A0A919CRY2</accession>
<evidence type="ECO:0000256" key="2">
    <source>
        <dbReference type="ARBA" id="ARBA00007639"/>
    </source>
</evidence>